<comment type="caution">
    <text evidence="1">The sequence shown here is derived from an EMBL/GenBank/DDBJ whole genome shotgun (WGS) entry which is preliminary data.</text>
</comment>
<dbReference type="AlphaFoldDB" id="A0A9E4TSG5"/>
<protein>
    <submittedName>
        <fullName evidence="1">Uncharacterized protein</fullName>
    </submittedName>
</protein>
<dbReference type="Proteomes" id="UP000886674">
    <property type="component" value="Unassembled WGS sequence"/>
</dbReference>
<evidence type="ECO:0000313" key="2">
    <source>
        <dbReference type="Proteomes" id="UP000886674"/>
    </source>
</evidence>
<evidence type="ECO:0000313" key="1">
    <source>
        <dbReference type="EMBL" id="MCG7978250.1"/>
    </source>
</evidence>
<sequence length="221" mass="25431">MTLHSTDIERQITDLRQAITETEAEHRELAFRYSETGEKDLMDQMMKLRETVSVFRYEIEANEVARDEALKREAAEADEEAAKEILDRVVQGKELLSKRVDLAKKLEKQFERLGQVMEEFLNASEQVRQHHGSLIENDDVYGFVGLRIFGNIPQIHGWRSALSSAGLRKFLNPNYQSPIGEQTGGAAMTLSEAIQMQHDRVRYRKKVMYIINDAKEETNDA</sequence>
<organism evidence="1 2">
    <name type="scientific">Candidatus Thiodiazotropha taylori</name>
    <dbReference type="NCBI Taxonomy" id="2792791"/>
    <lineage>
        <taxon>Bacteria</taxon>
        <taxon>Pseudomonadati</taxon>
        <taxon>Pseudomonadota</taxon>
        <taxon>Gammaproteobacteria</taxon>
        <taxon>Chromatiales</taxon>
        <taxon>Sedimenticolaceae</taxon>
        <taxon>Candidatus Thiodiazotropha</taxon>
    </lineage>
</organism>
<proteinExistence type="predicted"/>
<reference evidence="1" key="1">
    <citation type="journal article" date="2021" name="Proc. Natl. Acad. Sci. U.S.A.">
        <title>Global biogeography of chemosynthetic symbionts reveals both localized and globally distributed symbiont groups. .</title>
        <authorList>
            <person name="Osvatic J.T."/>
            <person name="Wilkins L.G.E."/>
            <person name="Leibrecht L."/>
            <person name="Leray M."/>
            <person name="Zauner S."/>
            <person name="Polzin J."/>
            <person name="Camacho Y."/>
            <person name="Gros O."/>
            <person name="van Gils J.A."/>
            <person name="Eisen J.A."/>
            <person name="Petersen J.M."/>
            <person name="Yuen B."/>
        </authorList>
    </citation>
    <scope>NUCLEOTIDE SEQUENCE</scope>
    <source>
        <strain evidence="1">MAGclacostrist055</strain>
    </source>
</reference>
<gene>
    <name evidence="1" type="ORF">JAY77_08885</name>
</gene>
<dbReference type="EMBL" id="JAEPCR010000039">
    <property type="protein sequence ID" value="MCG7978250.1"/>
    <property type="molecule type" value="Genomic_DNA"/>
</dbReference>
<name>A0A9E4TSG5_9GAMM</name>
<accession>A0A9E4TSG5</accession>